<dbReference type="Gene3D" id="1.10.10.10">
    <property type="entry name" value="Winged helix-like DNA-binding domain superfamily/Winged helix DNA-binding domain"/>
    <property type="match status" value="1"/>
</dbReference>
<dbReference type="PROSITE" id="PS50110">
    <property type="entry name" value="RESPONSE_REGULATORY"/>
    <property type="match status" value="1"/>
</dbReference>
<keyword evidence="1 3" id="KW-0238">DNA-binding</keyword>
<feature type="domain" description="OmpR/PhoB-type" evidence="5">
    <location>
        <begin position="124"/>
        <end position="222"/>
    </location>
</feature>
<accession>A0ABZ2M0H9</accession>
<dbReference type="CDD" id="cd19935">
    <property type="entry name" value="REC_OmpR_CusR-like"/>
    <property type="match status" value="1"/>
</dbReference>
<dbReference type="EMBL" id="CP089984">
    <property type="protein sequence ID" value="WXB16487.1"/>
    <property type="molecule type" value="Genomic_DNA"/>
</dbReference>
<dbReference type="RefSeq" id="WP_394826111.1">
    <property type="nucleotide sequence ID" value="NZ_CP089984.1"/>
</dbReference>
<sequence>MRILIVEDEVRLADALAAGLRAEGFSVDVARDGSDGLERAREGTFAAIVLDLLLPGMNGYEICETLRAEQIWTPILMLTAKDGEYDEAEALDTGADDFLSKPFSYVVLVARLRALIRRGSVARPAKLSVGDLTLDPATREVCRGEQPIALTPREFALVESLMRRSGEVITKQQLLADVWGEEFGGDPNLVEVYVRYVRRKVDEPFGRQTLRTVRGVGYRLVADGAGGRAGDGS</sequence>
<dbReference type="CDD" id="cd00383">
    <property type="entry name" value="trans_reg_C"/>
    <property type="match status" value="1"/>
</dbReference>
<evidence type="ECO:0000259" key="5">
    <source>
        <dbReference type="PROSITE" id="PS51755"/>
    </source>
</evidence>
<dbReference type="PANTHER" id="PTHR48111">
    <property type="entry name" value="REGULATOR OF RPOS"/>
    <property type="match status" value="1"/>
</dbReference>
<dbReference type="InterPro" id="IPR036388">
    <property type="entry name" value="WH-like_DNA-bd_sf"/>
</dbReference>
<evidence type="ECO:0000313" key="6">
    <source>
        <dbReference type="EMBL" id="WXB16487.1"/>
    </source>
</evidence>
<dbReference type="Pfam" id="PF00486">
    <property type="entry name" value="Trans_reg_C"/>
    <property type="match status" value="1"/>
</dbReference>
<dbReference type="PANTHER" id="PTHR48111:SF36">
    <property type="entry name" value="TRANSCRIPTIONAL REGULATORY PROTEIN CUTR"/>
    <property type="match status" value="1"/>
</dbReference>
<evidence type="ECO:0000256" key="2">
    <source>
        <dbReference type="PROSITE-ProRule" id="PRU00169"/>
    </source>
</evidence>
<dbReference type="SMART" id="SM00862">
    <property type="entry name" value="Trans_reg_C"/>
    <property type="match status" value="1"/>
</dbReference>
<dbReference type="SMART" id="SM00448">
    <property type="entry name" value="REC"/>
    <property type="match status" value="1"/>
</dbReference>
<feature type="DNA-binding region" description="OmpR/PhoB-type" evidence="3">
    <location>
        <begin position="124"/>
        <end position="222"/>
    </location>
</feature>
<organism evidence="6 7">
    <name type="scientific">Pendulispora albinea</name>
    <dbReference type="NCBI Taxonomy" id="2741071"/>
    <lineage>
        <taxon>Bacteria</taxon>
        <taxon>Pseudomonadati</taxon>
        <taxon>Myxococcota</taxon>
        <taxon>Myxococcia</taxon>
        <taxon>Myxococcales</taxon>
        <taxon>Sorangiineae</taxon>
        <taxon>Pendulisporaceae</taxon>
        <taxon>Pendulispora</taxon>
    </lineage>
</organism>
<dbReference type="SUPFAM" id="SSF52172">
    <property type="entry name" value="CheY-like"/>
    <property type="match status" value="1"/>
</dbReference>
<proteinExistence type="predicted"/>
<reference evidence="6 7" key="1">
    <citation type="submission" date="2021-12" db="EMBL/GenBank/DDBJ databases">
        <title>Discovery of the Pendulisporaceae a myxobacterial family with distinct sporulation behavior and unique specialized metabolism.</title>
        <authorList>
            <person name="Garcia R."/>
            <person name="Popoff A."/>
            <person name="Bader C.D."/>
            <person name="Loehr J."/>
            <person name="Walesch S."/>
            <person name="Walt C."/>
            <person name="Boldt J."/>
            <person name="Bunk B."/>
            <person name="Haeckl F.J.F.P.J."/>
            <person name="Gunesch A.P."/>
            <person name="Birkelbach J."/>
            <person name="Nuebel U."/>
            <person name="Pietschmann T."/>
            <person name="Bach T."/>
            <person name="Mueller R."/>
        </authorList>
    </citation>
    <scope>NUCLEOTIDE SEQUENCE [LARGE SCALE GENOMIC DNA]</scope>
    <source>
        <strain evidence="6 7">MSr11954</strain>
    </source>
</reference>
<evidence type="ECO:0000313" key="7">
    <source>
        <dbReference type="Proteomes" id="UP001370348"/>
    </source>
</evidence>
<dbReference type="InterPro" id="IPR039420">
    <property type="entry name" value="WalR-like"/>
</dbReference>
<dbReference type="Gene3D" id="3.40.50.2300">
    <property type="match status" value="1"/>
</dbReference>
<dbReference type="PROSITE" id="PS51755">
    <property type="entry name" value="OMPR_PHOB"/>
    <property type="match status" value="1"/>
</dbReference>
<evidence type="ECO:0000259" key="4">
    <source>
        <dbReference type="PROSITE" id="PS50110"/>
    </source>
</evidence>
<gene>
    <name evidence="6" type="ORF">LZC94_04220</name>
</gene>
<protein>
    <submittedName>
        <fullName evidence="6">Response regulator transcription factor</fullName>
    </submittedName>
</protein>
<evidence type="ECO:0000256" key="1">
    <source>
        <dbReference type="ARBA" id="ARBA00023125"/>
    </source>
</evidence>
<name>A0ABZ2M0H9_9BACT</name>
<dbReference type="Proteomes" id="UP001370348">
    <property type="component" value="Chromosome"/>
</dbReference>
<keyword evidence="7" id="KW-1185">Reference proteome</keyword>
<keyword evidence="2" id="KW-0597">Phosphoprotein</keyword>
<evidence type="ECO:0000256" key="3">
    <source>
        <dbReference type="PROSITE-ProRule" id="PRU01091"/>
    </source>
</evidence>
<dbReference type="Pfam" id="PF00072">
    <property type="entry name" value="Response_reg"/>
    <property type="match status" value="1"/>
</dbReference>
<dbReference type="InterPro" id="IPR001867">
    <property type="entry name" value="OmpR/PhoB-type_DNA-bd"/>
</dbReference>
<feature type="domain" description="Response regulatory" evidence="4">
    <location>
        <begin position="2"/>
        <end position="116"/>
    </location>
</feature>
<feature type="modified residue" description="4-aspartylphosphate" evidence="2">
    <location>
        <position position="51"/>
    </location>
</feature>
<dbReference type="InterPro" id="IPR011006">
    <property type="entry name" value="CheY-like_superfamily"/>
</dbReference>
<dbReference type="InterPro" id="IPR001789">
    <property type="entry name" value="Sig_transdc_resp-reg_receiver"/>
</dbReference>